<organism evidence="1 2">
    <name type="scientific">Carboxylicivirga linearis</name>
    <dbReference type="NCBI Taxonomy" id="1628157"/>
    <lineage>
        <taxon>Bacteria</taxon>
        <taxon>Pseudomonadati</taxon>
        <taxon>Bacteroidota</taxon>
        <taxon>Bacteroidia</taxon>
        <taxon>Marinilabiliales</taxon>
        <taxon>Marinilabiliaceae</taxon>
        <taxon>Carboxylicivirga</taxon>
    </lineage>
</organism>
<evidence type="ECO:0000313" key="2">
    <source>
        <dbReference type="Proteomes" id="UP000708576"/>
    </source>
</evidence>
<dbReference type="Gene3D" id="3.30.470.20">
    <property type="entry name" value="ATP-grasp fold, B domain"/>
    <property type="match status" value="1"/>
</dbReference>
<dbReference type="Proteomes" id="UP000708576">
    <property type="component" value="Unassembled WGS sequence"/>
</dbReference>
<sequence length="375" mass="43743">MVRTILIFADANRRAAITSVRILSQQRVKFLFAINEEFPKRLTNMIFKRYMETPLLKYSATSFISFLNETKKQYGNYSILPIGEWQIRQILENRHELLQGIDLCINDLEVYERLSNKKSFINICTDFDIKVPSELRSFPTSFAYSFVIKPKNYDSNSNVLKYPLLVDSEESFNQVVNLNLDLSKHFVQEFILGPSVYYCAFYKKGCLINNFSQLNTVQQPNGKSVLKAEPFSLSNELSEKIDLLFGKLKWTGPMMFELKRCDASDVFYAIECNPRLWGPLQISADNGVDFVSPCFDLDPILPNTSVKWGYFWLSGYISGYLLKKLTKQNFQKFKPTANINYRELFWRNYSRKYFVLDFLSQCKELIKCYLSSSGR</sequence>
<dbReference type="SUPFAM" id="SSF56059">
    <property type="entry name" value="Glutathione synthetase ATP-binding domain-like"/>
    <property type="match status" value="1"/>
</dbReference>
<comment type="caution">
    <text evidence="1">The sequence shown here is derived from an EMBL/GenBank/DDBJ whole genome shotgun (WGS) entry which is preliminary data.</text>
</comment>
<reference evidence="1 2" key="1">
    <citation type="journal article" date="2015" name="Int. J. Syst. Evol. Microbiol.">
        <title>Carboxylicivirga linearis sp. nov., isolated from a sea cucumber culture pond.</title>
        <authorList>
            <person name="Wang F.Q."/>
            <person name="Zhou Y.X."/>
            <person name="Lin X.Z."/>
            <person name="Chen G.J."/>
            <person name="Du Z.J."/>
        </authorList>
    </citation>
    <scope>NUCLEOTIDE SEQUENCE [LARGE SCALE GENOMIC DNA]</scope>
    <source>
        <strain evidence="1 2">FB218</strain>
    </source>
</reference>
<evidence type="ECO:0008006" key="3">
    <source>
        <dbReference type="Google" id="ProtNLM"/>
    </source>
</evidence>
<proteinExistence type="predicted"/>
<accession>A0ABS5JW90</accession>
<keyword evidence="2" id="KW-1185">Reference proteome</keyword>
<dbReference type="EMBL" id="JAGUCO010000006">
    <property type="protein sequence ID" value="MBS2098746.1"/>
    <property type="molecule type" value="Genomic_DNA"/>
</dbReference>
<evidence type="ECO:0000313" key="1">
    <source>
        <dbReference type="EMBL" id="MBS2098746.1"/>
    </source>
</evidence>
<dbReference type="RefSeq" id="WP_212215988.1">
    <property type="nucleotide sequence ID" value="NZ_JAGUCO010000006.1"/>
</dbReference>
<protein>
    <recommendedName>
        <fullName evidence="3">ATP-grasp domain-containing protein</fullName>
    </recommendedName>
</protein>
<gene>
    <name evidence="1" type="ORF">KEM10_10685</name>
</gene>
<name>A0ABS5JW90_9BACT</name>